<comment type="caution">
    <text evidence="1">The sequence shown here is derived from an EMBL/GenBank/DDBJ whole genome shotgun (WGS) entry which is preliminary data.</text>
</comment>
<name>A0A512ME45_9BACT</name>
<reference evidence="1 2" key="1">
    <citation type="submission" date="2019-07" db="EMBL/GenBank/DDBJ databases">
        <title>Whole genome shotgun sequence of Brevifollis gellanilyticus NBRC 108608.</title>
        <authorList>
            <person name="Hosoyama A."/>
            <person name="Uohara A."/>
            <person name="Ohji S."/>
            <person name="Ichikawa N."/>
        </authorList>
    </citation>
    <scope>NUCLEOTIDE SEQUENCE [LARGE SCALE GENOMIC DNA]</scope>
    <source>
        <strain evidence="1 2">NBRC 108608</strain>
    </source>
</reference>
<dbReference type="EMBL" id="BKAG01000039">
    <property type="protein sequence ID" value="GEP44962.1"/>
    <property type="molecule type" value="Genomic_DNA"/>
</dbReference>
<dbReference type="AlphaFoldDB" id="A0A512ME45"/>
<dbReference type="InterPro" id="IPR029063">
    <property type="entry name" value="SAM-dependent_MTases_sf"/>
</dbReference>
<evidence type="ECO:0008006" key="3">
    <source>
        <dbReference type="Google" id="ProtNLM"/>
    </source>
</evidence>
<gene>
    <name evidence="1" type="ORF">BGE01nite_42530</name>
</gene>
<evidence type="ECO:0000313" key="1">
    <source>
        <dbReference type="EMBL" id="GEP44962.1"/>
    </source>
</evidence>
<evidence type="ECO:0000313" key="2">
    <source>
        <dbReference type="Proteomes" id="UP000321577"/>
    </source>
</evidence>
<organism evidence="1 2">
    <name type="scientific">Brevifollis gellanilyticus</name>
    <dbReference type="NCBI Taxonomy" id="748831"/>
    <lineage>
        <taxon>Bacteria</taxon>
        <taxon>Pseudomonadati</taxon>
        <taxon>Verrucomicrobiota</taxon>
        <taxon>Verrucomicrobiia</taxon>
        <taxon>Verrucomicrobiales</taxon>
        <taxon>Verrucomicrobiaceae</taxon>
    </lineage>
</organism>
<keyword evidence="2" id="KW-1185">Reference proteome</keyword>
<accession>A0A512ME45</accession>
<dbReference type="Proteomes" id="UP000321577">
    <property type="component" value="Unassembled WGS sequence"/>
</dbReference>
<sequence length="183" mass="20963">MIFSWLQNVHAARARNTGAEIGTWPERMQTAWQMFRTEMPENEPALEVADFGCGQQELRNLLPQGWSYAPYDYRSRSADTRICDFSETVPDCRHDAIFMLGVLEYLPHPARLLRQALTEARWTVFSCVCGWAPLRSFREGWNRRLSWSEVEEIITQTGAKVRAYRDWGKGGGLWVCENGGAAA</sequence>
<dbReference type="SUPFAM" id="SSF53335">
    <property type="entry name" value="S-adenosyl-L-methionine-dependent methyltransferases"/>
    <property type="match status" value="1"/>
</dbReference>
<protein>
    <recommendedName>
        <fullName evidence="3">Methyltransferase type 11 domain-containing protein</fullName>
    </recommendedName>
</protein>
<dbReference type="Pfam" id="PF13489">
    <property type="entry name" value="Methyltransf_23"/>
    <property type="match status" value="1"/>
</dbReference>
<proteinExistence type="predicted"/>